<dbReference type="Pfam" id="PF13609">
    <property type="entry name" value="Porin_4"/>
    <property type="match status" value="1"/>
</dbReference>
<dbReference type="GO" id="GO:0015288">
    <property type="term" value="F:porin activity"/>
    <property type="evidence" value="ECO:0007669"/>
    <property type="project" value="UniProtKB-KW"/>
</dbReference>
<keyword evidence="7" id="KW-0406">Ion transport</keyword>
<proteinExistence type="predicted"/>
<evidence type="ECO:0000256" key="4">
    <source>
        <dbReference type="ARBA" id="ARBA00022452"/>
    </source>
</evidence>
<dbReference type="PANTHER" id="PTHR34501">
    <property type="entry name" value="PROTEIN YDDL-RELATED"/>
    <property type="match status" value="1"/>
</dbReference>
<dbReference type="PRINTS" id="PR00182">
    <property type="entry name" value="ECOLNEIPORIN"/>
</dbReference>
<name>A0A1A5X4C7_9BURK</name>
<comment type="subunit">
    <text evidence="2">Homotrimer.</text>
</comment>
<evidence type="ECO:0000313" key="15">
    <source>
        <dbReference type="Proteomes" id="UP000183529"/>
    </source>
</evidence>
<evidence type="ECO:0000256" key="5">
    <source>
        <dbReference type="ARBA" id="ARBA00022692"/>
    </source>
</evidence>
<evidence type="ECO:0000256" key="3">
    <source>
        <dbReference type="ARBA" id="ARBA00022448"/>
    </source>
</evidence>
<dbReference type="GO" id="GO:0009279">
    <property type="term" value="C:cell outer membrane"/>
    <property type="evidence" value="ECO:0007669"/>
    <property type="project" value="UniProtKB-SubCell"/>
</dbReference>
<dbReference type="RefSeq" id="WP_065064050.1">
    <property type="nucleotide sequence ID" value="NZ_CADFGN010000006.1"/>
</dbReference>
<dbReference type="PRINTS" id="PR00184">
    <property type="entry name" value="NEISSPPORIN"/>
</dbReference>
<gene>
    <name evidence="13" type="ORF">C7400_10588</name>
    <name evidence="14" type="ORF">SAMN05216550_10688</name>
</gene>
<dbReference type="EMBL" id="QJJV01000005">
    <property type="protein sequence ID" value="PXX18026.1"/>
    <property type="molecule type" value="Genomic_DNA"/>
</dbReference>
<dbReference type="InterPro" id="IPR033900">
    <property type="entry name" value="Gram_neg_porin_domain"/>
</dbReference>
<sequence>MSKRNTLRKKLLATGVAATGLLGVAGAAQAQSSVTLYGIVDGSLLYTSHTLNTTTGQNAGHQFSFTDSGMTGSSFGLRGTEDLGGGMRAIFTLESGISVANGGFDNSNGNMFGRQAWVGMSSAYGTVKAGLQFSPFFLSLYDTDPRGMSYFGSGLVSYVNNVYVTGLFNSNSLTYTSPEIYGLQAAGMLALGGTAGDFQAGRQYSASLRYHLGGLTLTGALYNGNAGGSATSTPVPSTVEFVGRTLGASYRFENSLSVYASYALYKVAGSFSNSVYSGGASYFFTPYLSVNAGVWYTHDGNEGSNHSLLAATGVQYFLSKRTTLYGQVGYVNNHGNMHTGLSINNALNEVTGSTVGTSIGIRHMF</sequence>
<comment type="caution">
    <text evidence="14">The sequence shown here is derived from an EMBL/GenBank/DDBJ whole genome shotgun (WGS) entry which is preliminary data.</text>
</comment>
<evidence type="ECO:0000256" key="2">
    <source>
        <dbReference type="ARBA" id="ARBA00011233"/>
    </source>
</evidence>
<keyword evidence="4" id="KW-1134">Transmembrane beta strand</keyword>
<accession>A0A1A5X4C7</accession>
<feature type="signal peptide" evidence="11">
    <location>
        <begin position="1"/>
        <end position="30"/>
    </location>
</feature>
<evidence type="ECO:0000259" key="12">
    <source>
        <dbReference type="Pfam" id="PF13609"/>
    </source>
</evidence>
<dbReference type="InterPro" id="IPR023614">
    <property type="entry name" value="Porin_dom_sf"/>
</dbReference>
<keyword evidence="6 11" id="KW-0732">Signal</keyword>
<evidence type="ECO:0000256" key="10">
    <source>
        <dbReference type="ARBA" id="ARBA00023237"/>
    </source>
</evidence>
<dbReference type="GO" id="GO:0034220">
    <property type="term" value="P:monoatomic ion transmembrane transport"/>
    <property type="evidence" value="ECO:0007669"/>
    <property type="project" value="InterPro"/>
</dbReference>
<dbReference type="InterPro" id="IPR002299">
    <property type="entry name" value="Porin_Neis"/>
</dbReference>
<dbReference type="InterPro" id="IPR001702">
    <property type="entry name" value="Porin_Gram-ve"/>
</dbReference>
<dbReference type="GO" id="GO:0046930">
    <property type="term" value="C:pore complex"/>
    <property type="evidence" value="ECO:0007669"/>
    <property type="project" value="UniProtKB-KW"/>
</dbReference>
<evidence type="ECO:0000256" key="7">
    <source>
        <dbReference type="ARBA" id="ARBA00023065"/>
    </source>
</evidence>
<evidence type="ECO:0000256" key="1">
    <source>
        <dbReference type="ARBA" id="ARBA00004571"/>
    </source>
</evidence>
<dbReference type="OrthoDB" id="8961834at2"/>
<evidence type="ECO:0000256" key="6">
    <source>
        <dbReference type="ARBA" id="ARBA00022729"/>
    </source>
</evidence>
<evidence type="ECO:0000256" key="11">
    <source>
        <dbReference type="SAM" id="SignalP"/>
    </source>
</evidence>
<evidence type="ECO:0000313" key="16">
    <source>
        <dbReference type="Proteomes" id="UP000247515"/>
    </source>
</evidence>
<dbReference type="Proteomes" id="UP000183529">
    <property type="component" value="Unassembled WGS sequence"/>
</dbReference>
<keyword evidence="3" id="KW-0813">Transport</keyword>
<dbReference type="InterPro" id="IPR050298">
    <property type="entry name" value="Gram-neg_bact_OMP"/>
</dbReference>
<evidence type="ECO:0000313" key="13">
    <source>
        <dbReference type="EMBL" id="PXX18026.1"/>
    </source>
</evidence>
<evidence type="ECO:0000256" key="8">
    <source>
        <dbReference type="ARBA" id="ARBA00023114"/>
    </source>
</evidence>
<keyword evidence="10" id="KW-0998">Cell outer membrane</keyword>
<feature type="chain" id="PRO_5015053555" evidence="11">
    <location>
        <begin position="31"/>
        <end position="365"/>
    </location>
</feature>
<dbReference type="SUPFAM" id="SSF56935">
    <property type="entry name" value="Porins"/>
    <property type="match status" value="1"/>
</dbReference>
<protein>
    <submittedName>
        <fullName evidence="13 14">Porin</fullName>
    </submittedName>
</protein>
<keyword evidence="8" id="KW-0626">Porin</keyword>
<keyword evidence="16" id="KW-1185">Reference proteome</keyword>
<keyword evidence="9" id="KW-0472">Membrane</keyword>
<comment type="subcellular location">
    <subcellularLocation>
        <location evidence="1">Cell outer membrane</location>
        <topology evidence="1">Multi-pass membrane protein</topology>
    </subcellularLocation>
</comment>
<organism evidence="14 15">
    <name type="scientific">Paraburkholderia tropica</name>
    <dbReference type="NCBI Taxonomy" id="92647"/>
    <lineage>
        <taxon>Bacteria</taxon>
        <taxon>Pseudomonadati</taxon>
        <taxon>Pseudomonadota</taxon>
        <taxon>Betaproteobacteria</taxon>
        <taxon>Burkholderiales</taxon>
        <taxon>Burkholderiaceae</taxon>
        <taxon>Paraburkholderia</taxon>
    </lineage>
</organism>
<evidence type="ECO:0000313" key="14">
    <source>
        <dbReference type="EMBL" id="SEJ58546.1"/>
    </source>
</evidence>
<dbReference type="Gene3D" id="2.40.160.10">
    <property type="entry name" value="Porin"/>
    <property type="match status" value="1"/>
</dbReference>
<dbReference type="CDD" id="cd00342">
    <property type="entry name" value="gram_neg_porins"/>
    <property type="match status" value="1"/>
</dbReference>
<dbReference type="Proteomes" id="UP000247515">
    <property type="component" value="Unassembled WGS sequence"/>
</dbReference>
<evidence type="ECO:0000256" key="9">
    <source>
        <dbReference type="ARBA" id="ARBA00023136"/>
    </source>
</evidence>
<dbReference type="PANTHER" id="PTHR34501:SF9">
    <property type="entry name" value="MAJOR OUTER MEMBRANE PROTEIN P.IA"/>
    <property type="match status" value="1"/>
</dbReference>
<feature type="domain" description="Porin" evidence="12">
    <location>
        <begin position="17"/>
        <end position="335"/>
    </location>
</feature>
<dbReference type="EMBL" id="FNZM01000006">
    <property type="protein sequence ID" value="SEJ58546.1"/>
    <property type="molecule type" value="Genomic_DNA"/>
</dbReference>
<reference evidence="13 16" key="2">
    <citation type="submission" date="2018-05" db="EMBL/GenBank/DDBJ databases">
        <title>Genomic Encyclopedia of Type Strains, Phase IV (KMG-V): Genome sequencing to study the core and pangenomes of soil and plant-associated prokaryotes.</title>
        <authorList>
            <person name="Whitman W."/>
        </authorList>
    </citation>
    <scope>NUCLEOTIDE SEQUENCE [LARGE SCALE GENOMIC DNA]</scope>
    <source>
        <strain evidence="13 16">SIr-6563</strain>
    </source>
</reference>
<reference evidence="14 15" key="1">
    <citation type="submission" date="2016-10" db="EMBL/GenBank/DDBJ databases">
        <authorList>
            <person name="Varghese N."/>
            <person name="Submissions S."/>
        </authorList>
    </citation>
    <scope>NUCLEOTIDE SEQUENCE [LARGE SCALE GENOMIC DNA]</scope>
    <source>
        <strain evidence="14 15">LMG 22274</strain>
    </source>
</reference>
<dbReference type="AlphaFoldDB" id="A0A1A5X4C7"/>
<keyword evidence="5" id="KW-0812">Transmembrane</keyword>